<evidence type="ECO:0000313" key="2">
    <source>
        <dbReference type="EMBL" id="MFC3528992.1"/>
    </source>
</evidence>
<keyword evidence="1" id="KW-1133">Transmembrane helix</keyword>
<dbReference type="RefSeq" id="WP_377744818.1">
    <property type="nucleotide sequence ID" value="NZ_JBHRXJ010000008.1"/>
</dbReference>
<keyword evidence="3" id="KW-1185">Reference proteome</keyword>
<accession>A0ABV7R769</accession>
<protein>
    <submittedName>
        <fullName evidence="2">Uncharacterized protein</fullName>
    </submittedName>
</protein>
<keyword evidence="1" id="KW-0812">Transmembrane</keyword>
<keyword evidence="1" id="KW-0472">Membrane</keyword>
<feature type="transmembrane region" description="Helical" evidence="1">
    <location>
        <begin position="20"/>
        <end position="40"/>
    </location>
</feature>
<name>A0ABV7R769_9RHOB</name>
<evidence type="ECO:0000256" key="1">
    <source>
        <dbReference type="SAM" id="Phobius"/>
    </source>
</evidence>
<sequence length="117" mass="12117">MKKKGRTARARPISGGGAVFWVLMAGMSLVAGGLALFWYMSPLAFGFADWSGDDGSRSVLSRLYRWSWSPGIALFLGVQGLALALAGSGRRMAAGTVAAFANLGFALLIGAIMGMAG</sequence>
<gene>
    <name evidence="2" type="ORF">ACFOMH_12470</name>
</gene>
<feature type="transmembrane region" description="Helical" evidence="1">
    <location>
        <begin position="66"/>
        <end position="86"/>
    </location>
</feature>
<evidence type="ECO:0000313" key="3">
    <source>
        <dbReference type="Proteomes" id="UP001595721"/>
    </source>
</evidence>
<proteinExistence type="predicted"/>
<dbReference type="Proteomes" id="UP001595721">
    <property type="component" value="Unassembled WGS sequence"/>
</dbReference>
<organism evidence="2 3">
    <name type="scientific">Paracoccus mangrovi</name>
    <dbReference type="NCBI Taxonomy" id="1715645"/>
    <lineage>
        <taxon>Bacteria</taxon>
        <taxon>Pseudomonadati</taxon>
        <taxon>Pseudomonadota</taxon>
        <taxon>Alphaproteobacteria</taxon>
        <taxon>Rhodobacterales</taxon>
        <taxon>Paracoccaceae</taxon>
        <taxon>Paracoccus</taxon>
    </lineage>
</organism>
<reference evidence="3" key="1">
    <citation type="journal article" date="2019" name="Int. J. Syst. Evol. Microbiol.">
        <title>The Global Catalogue of Microorganisms (GCM) 10K type strain sequencing project: providing services to taxonomists for standard genome sequencing and annotation.</title>
        <authorList>
            <consortium name="The Broad Institute Genomics Platform"/>
            <consortium name="The Broad Institute Genome Sequencing Center for Infectious Disease"/>
            <person name="Wu L."/>
            <person name="Ma J."/>
        </authorList>
    </citation>
    <scope>NUCLEOTIDE SEQUENCE [LARGE SCALE GENOMIC DNA]</scope>
    <source>
        <strain evidence="3">KCTC 42899</strain>
    </source>
</reference>
<dbReference type="EMBL" id="JBHRXJ010000008">
    <property type="protein sequence ID" value="MFC3528992.1"/>
    <property type="molecule type" value="Genomic_DNA"/>
</dbReference>
<feature type="transmembrane region" description="Helical" evidence="1">
    <location>
        <begin position="93"/>
        <end position="116"/>
    </location>
</feature>
<comment type="caution">
    <text evidence="2">The sequence shown here is derived from an EMBL/GenBank/DDBJ whole genome shotgun (WGS) entry which is preliminary data.</text>
</comment>